<dbReference type="Pfam" id="PF00361">
    <property type="entry name" value="Proton_antipo_M"/>
    <property type="match status" value="1"/>
</dbReference>
<evidence type="ECO:0000313" key="10">
    <source>
        <dbReference type="Proteomes" id="UP001500420"/>
    </source>
</evidence>
<dbReference type="GO" id="GO:0005886">
    <property type="term" value="C:plasma membrane"/>
    <property type="evidence" value="ECO:0007669"/>
    <property type="project" value="UniProtKB-SubCell"/>
</dbReference>
<keyword evidence="4 7" id="KW-1133">Transmembrane helix</keyword>
<dbReference type="PANTHER" id="PTHR42703">
    <property type="entry name" value="NADH DEHYDROGENASE"/>
    <property type="match status" value="1"/>
</dbReference>
<evidence type="ECO:0000259" key="8">
    <source>
        <dbReference type="Pfam" id="PF00361"/>
    </source>
</evidence>
<dbReference type="GO" id="GO:0042773">
    <property type="term" value="P:ATP synthesis coupled electron transport"/>
    <property type="evidence" value="ECO:0007669"/>
    <property type="project" value="InterPro"/>
</dbReference>
<feature type="transmembrane region" description="Helical" evidence="7">
    <location>
        <begin position="317"/>
        <end position="337"/>
    </location>
</feature>
<dbReference type="Proteomes" id="UP001500420">
    <property type="component" value="Unassembled WGS sequence"/>
</dbReference>
<feature type="transmembrane region" description="Helical" evidence="7">
    <location>
        <begin position="86"/>
        <end position="105"/>
    </location>
</feature>
<evidence type="ECO:0000256" key="4">
    <source>
        <dbReference type="ARBA" id="ARBA00022989"/>
    </source>
</evidence>
<feature type="transmembrane region" description="Helical" evidence="7">
    <location>
        <begin position="136"/>
        <end position="153"/>
    </location>
</feature>
<gene>
    <name evidence="9" type="ORF">GCM10009020_32130</name>
</gene>
<organism evidence="9 10">
    <name type="scientific">Natronoarchaeum mannanilyticum</name>
    <dbReference type="NCBI Taxonomy" id="926360"/>
    <lineage>
        <taxon>Archaea</taxon>
        <taxon>Methanobacteriati</taxon>
        <taxon>Methanobacteriota</taxon>
        <taxon>Stenosarchaea group</taxon>
        <taxon>Halobacteria</taxon>
        <taxon>Halobacteriales</taxon>
        <taxon>Natronoarchaeaceae</taxon>
    </lineage>
</organism>
<comment type="caution">
    <text evidence="9">The sequence shown here is derived from an EMBL/GenBank/DDBJ whole genome shotgun (WGS) entry which is preliminary data.</text>
</comment>
<dbReference type="PRINTS" id="PR01437">
    <property type="entry name" value="NUOXDRDTASE4"/>
</dbReference>
<evidence type="ECO:0000256" key="6">
    <source>
        <dbReference type="SAM" id="MobiDB-lite"/>
    </source>
</evidence>
<keyword evidence="3 7" id="KW-0812">Transmembrane</keyword>
<evidence type="ECO:0000256" key="7">
    <source>
        <dbReference type="SAM" id="Phobius"/>
    </source>
</evidence>
<evidence type="ECO:0000256" key="3">
    <source>
        <dbReference type="ARBA" id="ARBA00022692"/>
    </source>
</evidence>
<feature type="transmembrane region" description="Helical" evidence="7">
    <location>
        <begin position="254"/>
        <end position="275"/>
    </location>
</feature>
<feature type="transmembrane region" description="Helical" evidence="7">
    <location>
        <begin position="529"/>
        <end position="550"/>
    </location>
</feature>
<feature type="transmembrane region" description="Helical" evidence="7">
    <location>
        <begin position="218"/>
        <end position="242"/>
    </location>
</feature>
<accession>A0AAV3TE81</accession>
<feature type="transmembrane region" description="Helical" evidence="7">
    <location>
        <begin position="349"/>
        <end position="374"/>
    </location>
</feature>
<keyword evidence="10" id="KW-1185">Reference proteome</keyword>
<evidence type="ECO:0000313" key="9">
    <source>
        <dbReference type="EMBL" id="GAA0680792.1"/>
    </source>
</evidence>
<evidence type="ECO:0000256" key="2">
    <source>
        <dbReference type="ARBA" id="ARBA00022475"/>
    </source>
</evidence>
<comment type="subcellular location">
    <subcellularLocation>
        <location evidence="1">Cell membrane</location>
        <topology evidence="1">Multi-pass membrane protein</topology>
    </subcellularLocation>
</comment>
<dbReference type="PANTHER" id="PTHR42703:SF1">
    <property type="entry name" value="NA(+)_H(+) ANTIPORTER SUBUNIT D1"/>
    <property type="match status" value="1"/>
</dbReference>
<dbReference type="RefSeq" id="WP_343775172.1">
    <property type="nucleotide sequence ID" value="NZ_BAAADV010000007.1"/>
</dbReference>
<keyword evidence="2" id="KW-1003">Cell membrane</keyword>
<feature type="domain" description="NADH:quinone oxidoreductase/Mrp antiporter transmembrane" evidence="8">
    <location>
        <begin position="133"/>
        <end position="445"/>
    </location>
</feature>
<dbReference type="AlphaFoldDB" id="A0AAV3TE81"/>
<feature type="transmembrane region" description="Helical" evidence="7">
    <location>
        <begin position="287"/>
        <end position="310"/>
    </location>
</feature>
<feature type="transmembrane region" description="Helical" evidence="7">
    <location>
        <begin position="6"/>
        <end position="27"/>
    </location>
</feature>
<sequence length="565" mass="56579">MSDVSLAPVGLIVLPLIAAAVALAAGVVRERTGWAIAVATLLAEGGIAAWLANTVYYGQGRVIHELGDYGRPEEFAVGIELVADQLSAIVVLLIVVVSLGVLAMARSTGPRGNAFFAAFLLLNGGLMGVVLTGDVFNLFVFLEIVGLATYALVASDRRPDAAVAALKYLIVGTTGASLYLLGVGYLFMATGTLNMADLAAALAGEPAFVGGPLYTNTLVVAGFAFITVGLFVKAAIYPLHAWQPDAYAAAPDAVTAYISALVSTAGAYAFARIAFDVFTPAFFEAVPAAAWAVVTLASVSVVAGSALAVTQTRVKRVFAYSSVSQFGLVVAAVGIAVHPAASESAARLAIVGAVVHLIGHGVIKGGLFVAAAGLARTAGARTLEELSGLGHEAPFQSGAMAVLALSLVGVPPTIGFLGKFYIALGAVEAGIWPVAAVILLSTVLTLAYAARFLERLYFTPRTAAPAAGVDAAAGVAADGGDADADGADAATDGGTDAATDGGADSGAESSDAGVDAVEQDVADAPGASLGLKVALVGAALLAVALGFAGVEFADALNPFVTEVVR</sequence>
<dbReference type="InterPro" id="IPR001750">
    <property type="entry name" value="ND/Mrp_TM"/>
</dbReference>
<feature type="transmembrane region" description="Helical" evidence="7">
    <location>
        <begin position="34"/>
        <end position="52"/>
    </location>
</feature>
<feature type="transmembrane region" description="Helical" evidence="7">
    <location>
        <begin position="112"/>
        <end position="130"/>
    </location>
</feature>
<feature type="transmembrane region" description="Helical" evidence="7">
    <location>
        <begin position="165"/>
        <end position="188"/>
    </location>
</feature>
<feature type="transmembrane region" description="Helical" evidence="7">
    <location>
        <begin position="430"/>
        <end position="450"/>
    </location>
</feature>
<dbReference type="InterPro" id="IPR050586">
    <property type="entry name" value="CPA3_Na-H_Antiporter_D"/>
</dbReference>
<feature type="transmembrane region" description="Helical" evidence="7">
    <location>
        <begin position="395"/>
        <end position="418"/>
    </location>
</feature>
<dbReference type="GO" id="GO:0008137">
    <property type="term" value="F:NADH dehydrogenase (ubiquinone) activity"/>
    <property type="evidence" value="ECO:0007669"/>
    <property type="project" value="InterPro"/>
</dbReference>
<dbReference type="EMBL" id="BAAADV010000007">
    <property type="protein sequence ID" value="GAA0680792.1"/>
    <property type="molecule type" value="Genomic_DNA"/>
</dbReference>
<protein>
    <submittedName>
        <fullName evidence="9">Monovalent cation/H+ antiporter subunit D family protein</fullName>
    </submittedName>
</protein>
<proteinExistence type="predicted"/>
<name>A0AAV3TE81_9EURY</name>
<reference evidence="9 10" key="1">
    <citation type="journal article" date="2019" name="Int. J. Syst. Evol. Microbiol.">
        <title>The Global Catalogue of Microorganisms (GCM) 10K type strain sequencing project: providing services to taxonomists for standard genome sequencing and annotation.</title>
        <authorList>
            <consortium name="The Broad Institute Genomics Platform"/>
            <consortium name="The Broad Institute Genome Sequencing Center for Infectious Disease"/>
            <person name="Wu L."/>
            <person name="Ma J."/>
        </authorList>
    </citation>
    <scope>NUCLEOTIDE SEQUENCE [LARGE SCALE GENOMIC DNA]</scope>
    <source>
        <strain evidence="9 10">JCM 16328</strain>
    </source>
</reference>
<feature type="compositionally biased region" description="Low complexity" evidence="6">
    <location>
        <begin position="487"/>
        <end position="514"/>
    </location>
</feature>
<evidence type="ECO:0000256" key="1">
    <source>
        <dbReference type="ARBA" id="ARBA00004651"/>
    </source>
</evidence>
<dbReference type="InterPro" id="IPR003918">
    <property type="entry name" value="NADH_UbQ_OxRdtase"/>
</dbReference>
<feature type="region of interest" description="Disordered" evidence="6">
    <location>
        <begin position="484"/>
        <end position="514"/>
    </location>
</feature>
<evidence type="ECO:0000256" key="5">
    <source>
        <dbReference type="ARBA" id="ARBA00023136"/>
    </source>
</evidence>
<keyword evidence="5 7" id="KW-0472">Membrane</keyword>